<dbReference type="SMART" id="SM00064">
    <property type="entry name" value="FYVE"/>
    <property type="match status" value="1"/>
</dbReference>
<dbReference type="PROSITE" id="PS50178">
    <property type="entry name" value="ZF_FYVE"/>
    <property type="match status" value="1"/>
</dbReference>
<dbReference type="Pfam" id="PF01363">
    <property type="entry name" value="FYVE"/>
    <property type="match status" value="1"/>
</dbReference>
<dbReference type="Gene3D" id="3.30.40.10">
    <property type="entry name" value="Zinc/RING finger domain, C3HC4 (zinc finger)"/>
    <property type="match status" value="1"/>
</dbReference>
<dbReference type="GO" id="GO:0008270">
    <property type="term" value="F:zinc ion binding"/>
    <property type="evidence" value="ECO:0007669"/>
    <property type="project" value="UniProtKB-KW"/>
</dbReference>
<evidence type="ECO:0000256" key="4">
    <source>
        <dbReference type="ARBA" id="ARBA00022833"/>
    </source>
</evidence>
<keyword evidence="1" id="KW-0597">Phosphoprotein</keyword>
<dbReference type="InterPro" id="IPR028730">
    <property type="entry name" value="ZFYVE26"/>
</dbReference>
<sequence length="1549" mass="180330">MIFNLETTCLAKQIVFTDHLLELKDILHRTVKIREIKSDVPDAVVPNLKLQFDDIIRDFFQEYPVITCPEWEEVIKRNIDIYPFLECYRGNNEFYMNLLDLVITQGETLKDSKVLMEFADQYKVSSLEQDSKFADLVAKLLFLLEDEQENRVALPYLLSTSELYLSNEEYKRHQEFYCKLKDFYEDFCQSLSLEEPGVLNGDHNSHKIFLNIIKYVEDPTSVDYLQKLFNYLKAFSRVFYIEKNTSQVVSKGKNSSYFSLLTFNRSELMGHLLFQKNLKPVEFENYFEKLKLDFLYHVAGNCFPTVNLHAKDKVAKEELYPDNILYAPDMAVIMFVKRRHWLLSILLTEMYQIEGLEWDLEEYRVQTFVNHMRLPRIKKLTPLFKNNEILASLHYEISYQTVHDFVYTEIGRHNFVSSNNAGLATLEKGEEIEEHELKTTNWKQLYDIIDSIPEKQFRNNVDFLYLKDVILVQLVRETFECNHHHYALEIINNGVRVNLLLEHMKCWPPDFCVNFIKREMSKFNCHSKEIVTELKLWLKYIEHSLEVMEVLDVTTWGPMYEMCSFEPKKVLFKFLSSQKIELLLEFLEYHEVSERMLLYINEEFVEMAFNMDINILHVEKILEKLTIERRISVCHGLLNTLNTITHLQFVTNYVLKFSSDEILSNIALSLKILSIGSESEIEHQFLVLLKDPLSIIEIMIMNLELDKLSSVLDIAKCEIEEKNMQLHISVAKVDALLRRYAEKSLDFRVVLAQPQSRLLKTPELKLLESLDTIQPDTELQEFIPPEIVPSKDQWVNNSEVFQCMCCKDVTFSMFNRRHHCRRCGRAVCYTCSLNRMIVPTYGDLLVRVCLDCFKPKIRNTNDPDESNSSIISTVTNYWMLSNDMEHNRIVREEFSFEFTPSVSLCLALMKFHSKNYLYSKFLLEQCDILLKLLIPNQEPVQELDHMLVIRMLKSLAVAAKMSCQETNCERTSEAADILLSQVELLELLAAKSCLHLLYPIRNVYFIDGISLMRLTDKLVEREQWSLALEVTTKFGTDPSGLFVAWGLNYLKAGCFTSAREKFGKYFEKNKPGDIGGSSQSKNPPLVNKIIELLESIKEPIDSSSVEQPEKAQLVLSRLKRLKDIQAGNYYTKSKFLSEQQPKLEETIYNECVYYLDKYGTPLSLVHFHIKYRHFKRALDCLIAKQMPPEVFVEIYIRCLNEGLVVKLQGCMSEIDSTLGVWKNHLMKICCYLDKRNYLNTLYQLQLFMGDYVRATVTCIKFYEENCASFADLLNNISYLKSAVRHLNQAKEQEQWVAVSSVKSEENLEETFEETSITSPLIKTMTSADIEKHTSTILMQIRLTEYFADCEKKGVCPRKVFTDLLSPSVNKDKLPLPTLFGSEEQRKYVAMMCIICGDTLEEGFAYGLKIIKEFKKLKPVKVYKEVGKYFAQKGNFSRIGELVNWIRNCSEPMDSSVDEVCDELLLFAVASLRNSPCSGANVDDLIKLISDKSMKISACIEARKLNSAYCLAAKYKRLVDMKRIIIEAELSNQLDVRKLCQSFITKHSQH</sequence>
<accession>A0ABD1EW92</accession>
<gene>
    <name evidence="7" type="ORF">ABEB36_007205</name>
</gene>
<keyword evidence="2" id="KW-0479">Metal-binding</keyword>
<evidence type="ECO:0000259" key="6">
    <source>
        <dbReference type="PROSITE" id="PS50178"/>
    </source>
</evidence>
<dbReference type="InterPro" id="IPR013083">
    <property type="entry name" value="Znf_RING/FYVE/PHD"/>
</dbReference>
<reference evidence="7 8" key="1">
    <citation type="submission" date="2024-05" db="EMBL/GenBank/DDBJ databases">
        <title>Genetic variation in Jamaican populations of the coffee berry borer (Hypothenemus hampei).</title>
        <authorList>
            <person name="Errbii M."/>
            <person name="Myrie A."/>
        </authorList>
    </citation>
    <scope>NUCLEOTIDE SEQUENCE [LARGE SCALE GENOMIC DNA]</scope>
    <source>
        <strain evidence="7">JA-Hopewell-2020-01-JO</strain>
        <tissue evidence="7">Whole body</tissue>
    </source>
</reference>
<dbReference type="PANTHER" id="PTHR46591:SF1">
    <property type="entry name" value="ZINC FINGER FYVE DOMAIN-CONTAINING PROTEIN 26"/>
    <property type="match status" value="1"/>
</dbReference>
<name>A0ABD1EW92_HYPHA</name>
<dbReference type="SUPFAM" id="SSF57903">
    <property type="entry name" value="FYVE/PHD zinc finger"/>
    <property type="match status" value="1"/>
</dbReference>
<feature type="domain" description="FYVE-type" evidence="6">
    <location>
        <begin position="797"/>
        <end position="857"/>
    </location>
</feature>
<organism evidence="7 8">
    <name type="scientific">Hypothenemus hampei</name>
    <name type="common">Coffee berry borer</name>
    <dbReference type="NCBI Taxonomy" id="57062"/>
    <lineage>
        <taxon>Eukaryota</taxon>
        <taxon>Metazoa</taxon>
        <taxon>Ecdysozoa</taxon>
        <taxon>Arthropoda</taxon>
        <taxon>Hexapoda</taxon>
        <taxon>Insecta</taxon>
        <taxon>Pterygota</taxon>
        <taxon>Neoptera</taxon>
        <taxon>Endopterygota</taxon>
        <taxon>Coleoptera</taxon>
        <taxon>Polyphaga</taxon>
        <taxon>Cucujiformia</taxon>
        <taxon>Curculionidae</taxon>
        <taxon>Scolytinae</taxon>
        <taxon>Hypothenemus</taxon>
    </lineage>
</organism>
<proteinExistence type="predicted"/>
<evidence type="ECO:0000256" key="2">
    <source>
        <dbReference type="ARBA" id="ARBA00022723"/>
    </source>
</evidence>
<dbReference type="PANTHER" id="PTHR46591">
    <property type="entry name" value="ZINC FINGER FYVE DOMAIN-CONTAINING PROTEIN 26"/>
    <property type="match status" value="1"/>
</dbReference>
<dbReference type="EMBL" id="JBDJPC010000005">
    <property type="protein sequence ID" value="KAL1501989.1"/>
    <property type="molecule type" value="Genomic_DNA"/>
</dbReference>
<protein>
    <recommendedName>
        <fullName evidence="6">FYVE-type domain-containing protein</fullName>
    </recommendedName>
</protein>
<evidence type="ECO:0000256" key="3">
    <source>
        <dbReference type="ARBA" id="ARBA00022771"/>
    </source>
</evidence>
<comment type="caution">
    <text evidence="7">The sequence shown here is derived from an EMBL/GenBank/DDBJ whole genome shotgun (WGS) entry which is preliminary data.</text>
</comment>
<dbReference type="InterPro" id="IPR011011">
    <property type="entry name" value="Znf_FYVE_PHD"/>
</dbReference>
<keyword evidence="3 5" id="KW-0863">Zinc-finger</keyword>
<dbReference type="Proteomes" id="UP001566132">
    <property type="component" value="Unassembled WGS sequence"/>
</dbReference>
<dbReference type="InterPro" id="IPR017455">
    <property type="entry name" value="Znf_FYVE-rel"/>
</dbReference>
<evidence type="ECO:0000256" key="1">
    <source>
        <dbReference type="ARBA" id="ARBA00022553"/>
    </source>
</evidence>
<dbReference type="Pfam" id="PF25569">
    <property type="entry name" value="TPR_ZFYVE26"/>
    <property type="match status" value="1"/>
</dbReference>
<evidence type="ECO:0000256" key="5">
    <source>
        <dbReference type="PROSITE-ProRule" id="PRU00091"/>
    </source>
</evidence>
<evidence type="ECO:0000313" key="7">
    <source>
        <dbReference type="EMBL" id="KAL1501989.1"/>
    </source>
</evidence>
<dbReference type="InterPro" id="IPR000306">
    <property type="entry name" value="Znf_FYVE"/>
</dbReference>
<evidence type="ECO:0000313" key="8">
    <source>
        <dbReference type="Proteomes" id="UP001566132"/>
    </source>
</evidence>
<dbReference type="InterPro" id="IPR057946">
    <property type="entry name" value="TPR_ZFYVE26"/>
</dbReference>
<keyword evidence="8" id="KW-1185">Reference proteome</keyword>
<keyword evidence="4" id="KW-0862">Zinc</keyword>